<dbReference type="AlphaFoldDB" id="A0A0F8B426"/>
<dbReference type="SUPFAM" id="SSF52151">
    <property type="entry name" value="FabD/lysophospholipase-like"/>
    <property type="match status" value="1"/>
</dbReference>
<feature type="compositionally biased region" description="Pro residues" evidence="7">
    <location>
        <begin position="587"/>
        <end position="596"/>
    </location>
</feature>
<dbReference type="OrthoDB" id="630895at2759"/>
<keyword evidence="5" id="KW-0443">Lipid metabolism</keyword>
<dbReference type="InterPro" id="IPR002641">
    <property type="entry name" value="PNPLA_dom"/>
</dbReference>
<keyword evidence="3 8" id="KW-0812">Transmembrane</keyword>
<dbReference type="Proteomes" id="UP000034841">
    <property type="component" value="Unassembled WGS sequence"/>
</dbReference>
<keyword evidence="4 8" id="KW-1133">Transmembrane helix</keyword>
<evidence type="ECO:0000256" key="2">
    <source>
        <dbReference type="ARBA" id="ARBA00010199"/>
    </source>
</evidence>
<evidence type="ECO:0000256" key="7">
    <source>
        <dbReference type="SAM" id="MobiDB-lite"/>
    </source>
</evidence>
<feature type="transmembrane region" description="Helical" evidence="8">
    <location>
        <begin position="884"/>
        <end position="902"/>
    </location>
</feature>
<dbReference type="GO" id="GO:0015297">
    <property type="term" value="F:antiporter activity"/>
    <property type="evidence" value="ECO:0007669"/>
    <property type="project" value="InterPro"/>
</dbReference>
<dbReference type="InterPro" id="IPR045069">
    <property type="entry name" value="MATE_euk"/>
</dbReference>
<dbReference type="InterPro" id="IPR016035">
    <property type="entry name" value="Acyl_Trfase/lysoPLipase"/>
</dbReference>
<comment type="similarity">
    <text evidence="2">Belongs to the multi antimicrobial extrusion (MATE) (TC 2.A.66.1) family.</text>
</comment>
<feature type="compositionally biased region" description="Polar residues" evidence="7">
    <location>
        <begin position="126"/>
        <end position="145"/>
    </location>
</feature>
<dbReference type="CDD" id="cd13132">
    <property type="entry name" value="MATE_eukaryotic"/>
    <property type="match status" value="1"/>
</dbReference>
<proteinExistence type="inferred from homology"/>
<feature type="transmembrane region" description="Helical" evidence="8">
    <location>
        <begin position="961"/>
        <end position="981"/>
    </location>
</feature>
<evidence type="ECO:0000256" key="8">
    <source>
        <dbReference type="SAM" id="Phobius"/>
    </source>
</evidence>
<protein>
    <submittedName>
        <fullName evidence="10">Putative transporter C11D3.06</fullName>
    </submittedName>
</protein>
<evidence type="ECO:0000259" key="9">
    <source>
        <dbReference type="Pfam" id="PF01734"/>
    </source>
</evidence>
<feature type="region of interest" description="Disordered" evidence="7">
    <location>
        <begin position="537"/>
        <end position="636"/>
    </location>
</feature>
<evidence type="ECO:0000256" key="1">
    <source>
        <dbReference type="ARBA" id="ARBA00004141"/>
    </source>
</evidence>
<evidence type="ECO:0000256" key="6">
    <source>
        <dbReference type="ARBA" id="ARBA00023136"/>
    </source>
</evidence>
<feature type="transmembrane region" description="Helical" evidence="8">
    <location>
        <begin position="808"/>
        <end position="831"/>
    </location>
</feature>
<evidence type="ECO:0000313" key="10">
    <source>
        <dbReference type="EMBL" id="KKF94935.1"/>
    </source>
</evidence>
<evidence type="ECO:0000256" key="4">
    <source>
        <dbReference type="ARBA" id="ARBA00022989"/>
    </source>
</evidence>
<feature type="compositionally biased region" description="Low complexity" evidence="7">
    <location>
        <begin position="477"/>
        <end position="488"/>
    </location>
</feature>
<feature type="transmembrane region" description="Helical" evidence="8">
    <location>
        <begin position="780"/>
        <end position="796"/>
    </location>
</feature>
<evidence type="ECO:0000313" key="11">
    <source>
        <dbReference type="Proteomes" id="UP000034841"/>
    </source>
</evidence>
<accession>A0A0F8B426</accession>
<dbReference type="GO" id="GO:0016020">
    <property type="term" value="C:membrane"/>
    <property type="evidence" value="ECO:0007669"/>
    <property type="project" value="UniProtKB-SubCell"/>
</dbReference>
<keyword evidence="11" id="KW-1185">Reference proteome</keyword>
<name>A0A0F8B426_CERFI</name>
<evidence type="ECO:0000256" key="3">
    <source>
        <dbReference type="ARBA" id="ARBA00022692"/>
    </source>
</evidence>
<evidence type="ECO:0000256" key="5">
    <source>
        <dbReference type="ARBA" id="ARBA00023098"/>
    </source>
</evidence>
<feature type="transmembrane region" description="Helical" evidence="8">
    <location>
        <begin position="695"/>
        <end position="716"/>
    </location>
</feature>
<reference evidence="10 11" key="1">
    <citation type="submission" date="2015-04" db="EMBL/GenBank/DDBJ databases">
        <title>Genome sequence of Ceratocystis platani, a major pathogen of plane trees.</title>
        <authorList>
            <person name="Belbahri L."/>
        </authorList>
    </citation>
    <scope>NUCLEOTIDE SEQUENCE [LARGE SCALE GENOMIC DNA]</scope>
    <source>
        <strain evidence="10 11">CFO</strain>
    </source>
</reference>
<dbReference type="Gene3D" id="3.40.1090.10">
    <property type="entry name" value="Cytosolic phospholipase A2 catalytic domain"/>
    <property type="match status" value="1"/>
</dbReference>
<dbReference type="InterPro" id="IPR002528">
    <property type="entry name" value="MATE_fam"/>
</dbReference>
<feature type="transmembrane region" description="Helical" evidence="8">
    <location>
        <begin position="737"/>
        <end position="760"/>
    </location>
</feature>
<comment type="subcellular location">
    <subcellularLocation>
        <location evidence="1">Membrane</location>
        <topology evidence="1">Multi-pass membrane protein</topology>
    </subcellularLocation>
</comment>
<organism evidence="10 11">
    <name type="scientific">Ceratocystis fimbriata f. sp. platani</name>
    <dbReference type="NCBI Taxonomy" id="88771"/>
    <lineage>
        <taxon>Eukaryota</taxon>
        <taxon>Fungi</taxon>
        <taxon>Dikarya</taxon>
        <taxon>Ascomycota</taxon>
        <taxon>Pezizomycotina</taxon>
        <taxon>Sordariomycetes</taxon>
        <taxon>Hypocreomycetidae</taxon>
        <taxon>Microascales</taxon>
        <taxon>Ceratocystidaceae</taxon>
        <taxon>Ceratocystis</taxon>
    </lineage>
</organism>
<dbReference type="Pfam" id="PF01554">
    <property type="entry name" value="MatE"/>
    <property type="match status" value="2"/>
</dbReference>
<feature type="domain" description="PNPLA" evidence="9">
    <location>
        <begin position="29"/>
        <end position="240"/>
    </location>
</feature>
<comment type="caution">
    <text evidence="10">The sequence shown here is derived from an EMBL/GenBank/DDBJ whole genome shotgun (WGS) entry which is preliminary data.</text>
</comment>
<feature type="region of interest" description="Disordered" evidence="7">
    <location>
        <begin position="103"/>
        <end position="145"/>
    </location>
</feature>
<dbReference type="NCBIfam" id="TIGR00797">
    <property type="entry name" value="matE"/>
    <property type="match status" value="1"/>
</dbReference>
<feature type="transmembrane region" description="Helical" evidence="8">
    <location>
        <begin position="843"/>
        <end position="863"/>
    </location>
</feature>
<keyword evidence="6 8" id="KW-0472">Membrane</keyword>
<feature type="compositionally biased region" description="Polar residues" evidence="7">
    <location>
        <begin position="563"/>
        <end position="573"/>
    </location>
</feature>
<dbReference type="GO" id="GO:1990961">
    <property type="term" value="P:xenobiotic detoxification by transmembrane export across the plasma membrane"/>
    <property type="evidence" value="ECO:0007669"/>
    <property type="project" value="InterPro"/>
</dbReference>
<dbReference type="EMBL" id="LBBL01000128">
    <property type="protein sequence ID" value="KKF94935.1"/>
    <property type="molecule type" value="Genomic_DNA"/>
</dbReference>
<dbReference type="GO" id="GO:0046486">
    <property type="term" value="P:glycerolipid metabolic process"/>
    <property type="evidence" value="ECO:0007669"/>
    <property type="project" value="UniProtKB-ARBA"/>
</dbReference>
<dbReference type="PANTHER" id="PTHR11206">
    <property type="entry name" value="MULTIDRUG RESISTANCE PROTEIN"/>
    <property type="match status" value="1"/>
</dbReference>
<sequence>MLIIIQDLMHRTFVESHGRAPRRHEIPKPADHFDLIVGTGTGGLIALMLGRLRLDLETCKELYASLTRMVFETDKTIAGIPFRSTIFKASKLEEAIRAAVKEHTASISEGNDGSEPAPPPSSSDSTKGSTVPSRHASNASVVSFSARGQNVQPQIPYRSAMRHYGNASARLYDSRENRTKTAVTAVYKGASRGNSAAMLRSYDSRGGPAPEFNCKIWEAGRATCAIGIAFKPIQIGQSCFHDDGSGIFNPSAEALDEALVNEWPGRDVGIFVSVGTGKRPKSSIPKHQWYDGFLGEFAEVQRRMAAQIENCERIHERMIREHLPRRGVNIENYYRFNVEVGVGEFGMNEWNRLADISTGTRRYLSNVTERKMLVNAASKLAGIGRAVQRHRQNLDATAFNTRPVSKVGNDLLNPNLSPVTPFDEAPPNVMELPAEVPNSWGALDSSPAPSQKSFESGADSGANFRISSRRSSADRTYPPAYSPSSPHSLAVPQSPVSSPHFSACHMDDPDRLVPLPLTPQNYRTNNGSDMIAIVSPDEQPMKKPGSGHNNQGPSPGHIPAYNYTRTYTINSDYGNEGPIPPSTIISQPPPRPPKTPVPGYQSPPGFRPQSALLGSRPHYTTLPYPDDSDDPNPPMVHLDRKPQYQRDHALWLSEASLQIKAAIPVILAYTLQNSLQTVSVLVVGRLSAEALATAAFSYMFAMSTAWLVALGGTTALDTLASSSFTAAAAGTADRSGLGVLLQRGLVVLSGFYALVALLWWHSETVFRWLGQEEFICVQSAAFLRCLIPGGLGYVWFESLKKYLQAQAIYRPGTYVLLVTSPLNALLNYLFIHRLGFGLYGAPIATGISYWLSFLLLAAYATFVRGSECWGGLDLRRACSHTAPFARLALLGVMHVGTEWWAFEIVALASGRLGTVPLAAQSVIMTADQVINTVPFGLGVAVSSRLGNLLGSRDHVGAKRTAHTGAMLSVAAGAVILAALMASRHTFGRLFNDDERVIRLVADVMPYVALFQIADGLNGSLGVFEWVIVGMSNWEQEVANAMQRLEDGGVSNIAQDAAV</sequence>
<dbReference type="Pfam" id="PF01734">
    <property type="entry name" value="Patatin"/>
    <property type="match status" value="1"/>
</dbReference>
<feature type="region of interest" description="Disordered" evidence="7">
    <location>
        <begin position="437"/>
        <end position="507"/>
    </location>
</feature>
<dbReference type="GO" id="GO:0042910">
    <property type="term" value="F:xenobiotic transmembrane transporter activity"/>
    <property type="evidence" value="ECO:0007669"/>
    <property type="project" value="InterPro"/>
</dbReference>
<gene>
    <name evidence="10" type="ORF">CFO_g2714</name>
</gene>